<dbReference type="EMBL" id="KL198004">
    <property type="protein sequence ID" value="KDQ32589.1"/>
    <property type="molecule type" value="Genomic_DNA"/>
</dbReference>
<dbReference type="InParanoid" id="A0A067NXE3"/>
<organism evidence="2 3">
    <name type="scientific">Pleurotus ostreatus (strain PC15)</name>
    <name type="common">Oyster mushroom</name>
    <dbReference type="NCBI Taxonomy" id="1137138"/>
    <lineage>
        <taxon>Eukaryota</taxon>
        <taxon>Fungi</taxon>
        <taxon>Dikarya</taxon>
        <taxon>Basidiomycota</taxon>
        <taxon>Agaricomycotina</taxon>
        <taxon>Agaricomycetes</taxon>
        <taxon>Agaricomycetidae</taxon>
        <taxon>Agaricales</taxon>
        <taxon>Pleurotineae</taxon>
        <taxon>Pleurotaceae</taxon>
        <taxon>Pleurotus</taxon>
    </lineage>
</organism>
<accession>A0A067NXE3</accession>
<evidence type="ECO:0000313" key="3">
    <source>
        <dbReference type="Proteomes" id="UP000027073"/>
    </source>
</evidence>
<dbReference type="Proteomes" id="UP000027073">
    <property type="component" value="Unassembled WGS sequence"/>
</dbReference>
<feature type="compositionally biased region" description="Basic residues" evidence="1">
    <location>
        <begin position="168"/>
        <end position="177"/>
    </location>
</feature>
<evidence type="ECO:0000313" key="2">
    <source>
        <dbReference type="EMBL" id="KDQ32589.1"/>
    </source>
</evidence>
<reference evidence="3" key="1">
    <citation type="journal article" date="2014" name="Proc. Natl. Acad. Sci. U.S.A.">
        <title>Extensive sampling of basidiomycete genomes demonstrates inadequacy of the white-rot/brown-rot paradigm for wood decay fungi.</title>
        <authorList>
            <person name="Riley R."/>
            <person name="Salamov A.A."/>
            <person name="Brown D.W."/>
            <person name="Nagy L.G."/>
            <person name="Floudas D."/>
            <person name="Held B.W."/>
            <person name="Levasseur A."/>
            <person name="Lombard V."/>
            <person name="Morin E."/>
            <person name="Otillar R."/>
            <person name="Lindquist E.A."/>
            <person name="Sun H."/>
            <person name="LaButti K.M."/>
            <person name="Schmutz J."/>
            <person name="Jabbour D."/>
            <person name="Luo H."/>
            <person name="Baker S.E."/>
            <person name="Pisabarro A.G."/>
            <person name="Walton J.D."/>
            <person name="Blanchette R.A."/>
            <person name="Henrissat B."/>
            <person name="Martin F."/>
            <person name="Cullen D."/>
            <person name="Hibbett D.S."/>
            <person name="Grigoriev I.V."/>
        </authorList>
    </citation>
    <scope>NUCLEOTIDE SEQUENCE [LARGE SCALE GENOMIC DNA]</scope>
    <source>
        <strain evidence="3">PC15</strain>
    </source>
</reference>
<evidence type="ECO:0000256" key="1">
    <source>
        <dbReference type="SAM" id="MobiDB-lite"/>
    </source>
</evidence>
<feature type="compositionally biased region" description="Low complexity" evidence="1">
    <location>
        <begin position="137"/>
        <end position="150"/>
    </location>
</feature>
<feature type="compositionally biased region" description="Polar residues" evidence="1">
    <location>
        <begin position="220"/>
        <end position="235"/>
    </location>
</feature>
<dbReference type="HOGENOM" id="CLU_752508_0_0_1"/>
<feature type="compositionally biased region" description="Basic and acidic residues" evidence="1">
    <location>
        <begin position="155"/>
        <end position="167"/>
    </location>
</feature>
<name>A0A067NXE3_PLEO1</name>
<protein>
    <submittedName>
        <fullName evidence="2">Uncharacterized protein</fullName>
    </submittedName>
</protein>
<feature type="region of interest" description="Disordered" evidence="1">
    <location>
        <begin position="74"/>
        <end position="235"/>
    </location>
</feature>
<dbReference type="VEuPathDB" id="FungiDB:PLEOSDRAFT_153728"/>
<gene>
    <name evidence="2" type="ORF">PLEOSDRAFT_153728</name>
</gene>
<dbReference type="OrthoDB" id="2980395at2759"/>
<proteinExistence type="predicted"/>
<dbReference type="AlphaFoldDB" id="A0A067NXE3"/>
<sequence>MNHPYSNPACYMRTNEDDQFFSYARNDNVYDENYSYTAPRQYGKREVRGKDPYANMKSFAPSLSVDSIPLTSPRLSTPLRPANPIPLADPNVGDGGSYSSSGTTDRYVPPHPYGAQGIYTSHLNFDDDEGTIDIPPSHTASYSSAYSTSHSGHHSRPDHQHDSDRKEKRARKERRHSQKDGYLAPTTSFPSSSRERVGYPHNASDPQSSRGIAVRPGRSASHSGTIRPQHNYSSFQRSTAKKVPGIMKFASEQHLPRQSVHFVAEVELETHQSQTRRVGIEEPVGDEKKGTWRMSLTKRIRRASRQVKSFFGGRLLKSQSMPSFPTSGYYDDPHVGSVRGRNTLVSSWPQASNFQSNAHSRTSQLSLL</sequence>